<accession>A0A0D5XTE4</accession>
<reference evidence="3 4" key="1">
    <citation type="journal article" date="2015" name="Mol. Plant Microbe Interact.">
        <title>Comparative Genomic Analysis of Pseudomonas chlororaphis PCL1606 Reveals New Insight into Antifungal Compounds Involved in Biocontrol.</title>
        <authorList>
            <person name="Calderon C.E."/>
            <person name="Ramos C."/>
            <person name="de Vicente A."/>
            <person name="Cazorla F.M."/>
        </authorList>
    </citation>
    <scope>NUCLEOTIDE SEQUENCE [LARGE SCALE GENOMIC DNA]</scope>
    <source>
        <strain evidence="3 4">PCL1606</strain>
    </source>
</reference>
<dbReference type="GO" id="GO:0003677">
    <property type="term" value="F:DNA binding"/>
    <property type="evidence" value="ECO:0007669"/>
    <property type="project" value="UniProtKB-KW"/>
</dbReference>
<dbReference type="SUPFAM" id="SSF47413">
    <property type="entry name" value="lambda repressor-like DNA-binding domains"/>
    <property type="match status" value="1"/>
</dbReference>
<protein>
    <submittedName>
        <fullName evidence="3">XRE family transcriptional regulator</fullName>
    </submittedName>
</protein>
<evidence type="ECO:0000259" key="2">
    <source>
        <dbReference type="Pfam" id="PF01381"/>
    </source>
</evidence>
<dbReference type="OrthoDB" id="9793869at2"/>
<dbReference type="Proteomes" id="UP000032748">
    <property type="component" value="Chromosome"/>
</dbReference>
<dbReference type="CDD" id="cd00093">
    <property type="entry name" value="HTH_XRE"/>
    <property type="match status" value="1"/>
</dbReference>
<feature type="domain" description="HTH cro/C1-type" evidence="2">
    <location>
        <begin position="20"/>
        <end position="60"/>
    </location>
</feature>
<dbReference type="AlphaFoldDB" id="A0A0D5XTE4"/>
<dbReference type="KEGG" id="pcz:PCL1606_08910"/>
<dbReference type="EMBL" id="CP011110">
    <property type="protein sequence ID" value="AKA22346.1"/>
    <property type="molecule type" value="Genomic_DNA"/>
</dbReference>
<dbReference type="NCBIfam" id="TIGR02607">
    <property type="entry name" value="antidote_HigA"/>
    <property type="match status" value="1"/>
</dbReference>
<sequence>MPMHNPPHPGETLRVDVLPELGISVTELARHLGYARPHLSKVLNGHAPIRPELAVRLERAGIGKARVWLAVQADYDIWHTEQDLQPVIEPIVAQVC</sequence>
<dbReference type="InterPro" id="IPR010982">
    <property type="entry name" value="Lambda_DNA-bd_dom_sf"/>
</dbReference>
<dbReference type="InterPro" id="IPR013430">
    <property type="entry name" value="Toxin_antidote_HigA"/>
</dbReference>
<dbReference type="Pfam" id="PF01381">
    <property type="entry name" value="HTH_3"/>
    <property type="match status" value="1"/>
</dbReference>
<organism evidence="3 4">
    <name type="scientific">Pseudomonas chlororaphis</name>
    <dbReference type="NCBI Taxonomy" id="587753"/>
    <lineage>
        <taxon>Bacteria</taxon>
        <taxon>Pseudomonadati</taxon>
        <taxon>Pseudomonadota</taxon>
        <taxon>Gammaproteobacteria</taxon>
        <taxon>Pseudomonadales</taxon>
        <taxon>Pseudomonadaceae</taxon>
        <taxon>Pseudomonas</taxon>
    </lineage>
</organism>
<evidence type="ECO:0000256" key="1">
    <source>
        <dbReference type="ARBA" id="ARBA00023125"/>
    </source>
</evidence>
<proteinExistence type="predicted"/>
<dbReference type="Gene3D" id="1.10.260.40">
    <property type="entry name" value="lambda repressor-like DNA-binding domains"/>
    <property type="match status" value="1"/>
</dbReference>
<dbReference type="PANTHER" id="PTHR36924">
    <property type="entry name" value="ANTITOXIN HIGA-1"/>
    <property type="match status" value="1"/>
</dbReference>
<dbReference type="PATRIC" id="fig|587753.10.peg.886"/>
<evidence type="ECO:0000313" key="4">
    <source>
        <dbReference type="Proteomes" id="UP000032748"/>
    </source>
</evidence>
<gene>
    <name evidence="3" type="ORF">PCL1606_08910</name>
</gene>
<dbReference type="RefSeq" id="WP_045881166.1">
    <property type="nucleotide sequence ID" value="NZ_CP011110.1"/>
</dbReference>
<name>A0A0D5XTE4_9PSED</name>
<evidence type="ECO:0000313" key="3">
    <source>
        <dbReference type="EMBL" id="AKA22346.1"/>
    </source>
</evidence>
<dbReference type="InterPro" id="IPR001387">
    <property type="entry name" value="Cro/C1-type_HTH"/>
</dbReference>
<dbReference type="PANTHER" id="PTHR36924:SF1">
    <property type="entry name" value="ANTITOXIN HIGA-1"/>
    <property type="match status" value="1"/>
</dbReference>
<keyword evidence="1" id="KW-0238">DNA-binding</keyword>